<dbReference type="InterPro" id="IPR008929">
    <property type="entry name" value="Chondroitin_lyas"/>
</dbReference>
<organism evidence="1 2">
    <name type="scientific">Actinomadura namibiensis</name>
    <dbReference type="NCBI Taxonomy" id="182080"/>
    <lineage>
        <taxon>Bacteria</taxon>
        <taxon>Bacillati</taxon>
        <taxon>Actinomycetota</taxon>
        <taxon>Actinomycetes</taxon>
        <taxon>Streptosporangiales</taxon>
        <taxon>Thermomonosporaceae</taxon>
        <taxon>Actinomadura</taxon>
    </lineage>
</organism>
<evidence type="ECO:0000313" key="2">
    <source>
        <dbReference type="Proteomes" id="UP000572680"/>
    </source>
</evidence>
<sequence length="169" mass="18276">MALLPPERAVSPALPVAAPPHARVAPVVPGCLGYNGLDRLNPPAQVRAGRFAVPGAAPVTVARGGRVDRGVDWALAPGGDRTWQLWLHSLEWLGGLVRAYERTGDRGALDLAAHVVRDWLAANRRPARFDARRREAIEEGTRFRLITMVCLRAHLAAGRLDGAIAEHAR</sequence>
<dbReference type="RefSeq" id="WP_182847198.1">
    <property type="nucleotide sequence ID" value="NZ_JACJIA010000011.1"/>
</dbReference>
<name>A0A7W3LVQ1_ACTNM</name>
<gene>
    <name evidence="1" type="ORF">HNR61_006849</name>
</gene>
<accession>A0A7W3LVQ1</accession>
<keyword evidence="2" id="KW-1185">Reference proteome</keyword>
<protein>
    <recommendedName>
        <fullName evidence="3">Heparinase</fullName>
    </recommendedName>
</protein>
<comment type="caution">
    <text evidence="1">The sequence shown here is derived from an EMBL/GenBank/DDBJ whole genome shotgun (WGS) entry which is preliminary data.</text>
</comment>
<dbReference type="EMBL" id="JACJIA010000011">
    <property type="protein sequence ID" value="MBA8955175.1"/>
    <property type="molecule type" value="Genomic_DNA"/>
</dbReference>
<dbReference type="Gene3D" id="1.50.10.100">
    <property type="entry name" value="Chondroitin AC/alginate lyase"/>
    <property type="match status" value="1"/>
</dbReference>
<reference evidence="1 2" key="1">
    <citation type="submission" date="2020-08" db="EMBL/GenBank/DDBJ databases">
        <title>Genomic Encyclopedia of Type Strains, Phase IV (KMG-IV): sequencing the most valuable type-strain genomes for metagenomic binning, comparative biology and taxonomic classification.</title>
        <authorList>
            <person name="Goeker M."/>
        </authorList>
    </citation>
    <scope>NUCLEOTIDE SEQUENCE [LARGE SCALE GENOMIC DNA]</scope>
    <source>
        <strain evidence="1 2">DSM 44197</strain>
    </source>
</reference>
<dbReference type="AlphaFoldDB" id="A0A7W3LVQ1"/>
<dbReference type="SUPFAM" id="SSF48230">
    <property type="entry name" value="Chondroitin AC/alginate lyase"/>
    <property type="match status" value="1"/>
</dbReference>
<dbReference type="Proteomes" id="UP000572680">
    <property type="component" value="Unassembled WGS sequence"/>
</dbReference>
<proteinExistence type="predicted"/>
<evidence type="ECO:0000313" key="1">
    <source>
        <dbReference type="EMBL" id="MBA8955175.1"/>
    </source>
</evidence>
<evidence type="ECO:0008006" key="3">
    <source>
        <dbReference type="Google" id="ProtNLM"/>
    </source>
</evidence>